<evidence type="ECO:0000256" key="1">
    <source>
        <dbReference type="SAM" id="SignalP"/>
    </source>
</evidence>
<reference evidence="2" key="2">
    <citation type="submission" date="2020-05" db="UniProtKB">
        <authorList>
            <consortium name="EnsemblMetazoa"/>
        </authorList>
    </citation>
    <scope>IDENTIFICATION</scope>
    <source>
        <strain evidence="2">FAR1</strain>
    </source>
</reference>
<dbReference type="AlphaFoldDB" id="A0A182QMQ5"/>
<evidence type="ECO:0000313" key="3">
    <source>
        <dbReference type="Proteomes" id="UP000075886"/>
    </source>
</evidence>
<proteinExistence type="predicted"/>
<keyword evidence="3" id="KW-1185">Reference proteome</keyword>
<reference evidence="3" key="1">
    <citation type="submission" date="2014-01" db="EMBL/GenBank/DDBJ databases">
        <title>The Genome Sequence of Anopheles farauti FAR1 (V2).</title>
        <authorList>
            <consortium name="The Broad Institute Genomics Platform"/>
            <person name="Neafsey D.E."/>
            <person name="Besansky N."/>
            <person name="Howell P."/>
            <person name="Walton C."/>
            <person name="Young S.K."/>
            <person name="Zeng Q."/>
            <person name="Gargeya S."/>
            <person name="Fitzgerald M."/>
            <person name="Haas B."/>
            <person name="Abouelleil A."/>
            <person name="Allen A.W."/>
            <person name="Alvarado L."/>
            <person name="Arachchi H.M."/>
            <person name="Berlin A.M."/>
            <person name="Chapman S.B."/>
            <person name="Gainer-Dewar J."/>
            <person name="Goldberg J."/>
            <person name="Griggs A."/>
            <person name="Gujja S."/>
            <person name="Hansen M."/>
            <person name="Howarth C."/>
            <person name="Imamovic A."/>
            <person name="Ireland A."/>
            <person name="Larimer J."/>
            <person name="McCowan C."/>
            <person name="Murphy C."/>
            <person name="Pearson M."/>
            <person name="Poon T.W."/>
            <person name="Priest M."/>
            <person name="Roberts A."/>
            <person name="Saif S."/>
            <person name="Shea T."/>
            <person name="Sisk P."/>
            <person name="Sykes S."/>
            <person name="Wortman J."/>
            <person name="Nusbaum C."/>
            <person name="Birren B."/>
        </authorList>
    </citation>
    <scope>NUCLEOTIDE SEQUENCE [LARGE SCALE GENOMIC DNA]</scope>
    <source>
        <strain evidence="3">FAR1</strain>
    </source>
</reference>
<keyword evidence="1" id="KW-0732">Signal</keyword>
<dbReference type="VEuPathDB" id="VectorBase:AFAF013297"/>
<dbReference type="EnsemblMetazoa" id="AFAF013297-RA">
    <property type="protein sequence ID" value="AFAF013297-PA"/>
    <property type="gene ID" value="AFAF013297"/>
</dbReference>
<feature type="signal peptide" evidence="1">
    <location>
        <begin position="1"/>
        <end position="17"/>
    </location>
</feature>
<accession>A0A182QMQ5</accession>
<evidence type="ECO:0000313" key="2">
    <source>
        <dbReference type="EnsemblMetazoa" id="AFAF013297-PA"/>
    </source>
</evidence>
<protein>
    <submittedName>
        <fullName evidence="2">Uncharacterized protein</fullName>
    </submittedName>
</protein>
<sequence>MLLYGLIVSATITSISAQFYQHGTGRDKSCYMQKGIALKWVSPFEIRGEVIGFVEGVNNSQDYYPVALHPYCLYAHIAVTGTHVQLILEQWNHFDSILLLATHISEVDFTVELTAGDVRLYGCTATYRVILQVHPKISCGNKTVMVLISYRRPRTKEIDPF</sequence>
<feature type="chain" id="PRO_5008133087" evidence="1">
    <location>
        <begin position="18"/>
        <end position="161"/>
    </location>
</feature>
<dbReference type="EMBL" id="AXCN02001195">
    <property type="status" value="NOT_ANNOTATED_CDS"/>
    <property type="molecule type" value="Genomic_DNA"/>
</dbReference>
<organism evidence="2 3">
    <name type="scientific">Anopheles farauti</name>
    <dbReference type="NCBI Taxonomy" id="69004"/>
    <lineage>
        <taxon>Eukaryota</taxon>
        <taxon>Metazoa</taxon>
        <taxon>Ecdysozoa</taxon>
        <taxon>Arthropoda</taxon>
        <taxon>Hexapoda</taxon>
        <taxon>Insecta</taxon>
        <taxon>Pterygota</taxon>
        <taxon>Neoptera</taxon>
        <taxon>Endopterygota</taxon>
        <taxon>Diptera</taxon>
        <taxon>Nematocera</taxon>
        <taxon>Culicoidea</taxon>
        <taxon>Culicidae</taxon>
        <taxon>Anophelinae</taxon>
        <taxon>Anopheles</taxon>
    </lineage>
</organism>
<dbReference type="Proteomes" id="UP000075886">
    <property type="component" value="Unassembled WGS sequence"/>
</dbReference>
<name>A0A182QMQ5_9DIPT</name>